<keyword evidence="1" id="KW-1133">Transmembrane helix</keyword>
<feature type="transmembrane region" description="Helical" evidence="1">
    <location>
        <begin position="12"/>
        <end position="31"/>
    </location>
</feature>
<keyword evidence="1" id="KW-0472">Membrane</keyword>
<proteinExistence type="predicted"/>
<dbReference type="Proteomes" id="UP001232992">
    <property type="component" value="Unassembled WGS sequence"/>
</dbReference>
<evidence type="ECO:0000313" key="4">
    <source>
        <dbReference type="Proteomes" id="UP001232992"/>
    </source>
</evidence>
<evidence type="ECO:0000256" key="1">
    <source>
        <dbReference type="SAM" id="Phobius"/>
    </source>
</evidence>
<accession>A0ABT7BT24</accession>
<dbReference type="PANTHER" id="PTHR30336:SF4">
    <property type="entry name" value="ENVELOPE BIOGENESIS FACTOR ELYC"/>
    <property type="match status" value="1"/>
</dbReference>
<dbReference type="Gene3D" id="3.40.50.620">
    <property type="entry name" value="HUPs"/>
    <property type="match status" value="1"/>
</dbReference>
<evidence type="ECO:0000259" key="2">
    <source>
        <dbReference type="Pfam" id="PF02698"/>
    </source>
</evidence>
<dbReference type="InterPro" id="IPR003848">
    <property type="entry name" value="DUF218"/>
</dbReference>
<keyword evidence="1" id="KW-0812">Transmembrane</keyword>
<dbReference type="CDD" id="cd06259">
    <property type="entry name" value="YdcF-like"/>
    <property type="match status" value="1"/>
</dbReference>
<comment type="caution">
    <text evidence="3">The sequence shown here is derived from an EMBL/GenBank/DDBJ whole genome shotgun (WGS) entry which is preliminary data.</text>
</comment>
<keyword evidence="4" id="KW-1185">Reference proteome</keyword>
<dbReference type="InterPro" id="IPR014729">
    <property type="entry name" value="Rossmann-like_a/b/a_fold"/>
</dbReference>
<evidence type="ECO:0000313" key="3">
    <source>
        <dbReference type="EMBL" id="MDJ1181656.1"/>
    </source>
</evidence>
<dbReference type="EMBL" id="JAQOSQ010000001">
    <property type="protein sequence ID" value="MDJ1181656.1"/>
    <property type="molecule type" value="Genomic_DNA"/>
</dbReference>
<protein>
    <submittedName>
        <fullName evidence="3">YdcF family protein</fullName>
    </submittedName>
</protein>
<reference evidence="3 4" key="1">
    <citation type="submission" date="2023-01" db="EMBL/GenBank/DDBJ databases">
        <title>Novel diversity within Roseofilum (Cyanobacteria; Desertifilaceae) from marine benthic mats with descriptions of four novel species.</title>
        <authorList>
            <person name="Wang Y."/>
            <person name="Berthold D.E."/>
            <person name="Hu J."/>
            <person name="Lefler F.W."/>
            <person name="Laughinghouse H.D. IV."/>
        </authorList>
    </citation>
    <scope>NUCLEOTIDE SEQUENCE [LARGE SCALE GENOMIC DNA]</scope>
    <source>
        <strain evidence="3 4">BLCC-M143</strain>
    </source>
</reference>
<organism evidence="3 4">
    <name type="scientific">Roseofilum casamattae BLCC-M143</name>
    <dbReference type="NCBI Taxonomy" id="3022442"/>
    <lineage>
        <taxon>Bacteria</taxon>
        <taxon>Bacillati</taxon>
        <taxon>Cyanobacteriota</taxon>
        <taxon>Cyanophyceae</taxon>
        <taxon>Desertifilales</taxon>
        <taxon>Desertifilaceae</taxon>
        <taxon>Roseofilum</taxon>
        <taxon>Roseofilum casamattae</taxon>
    </lineage>
</organism>
<name>A0ABT7BT24_9CYAN</name>
<feature type="domain" description="DUF218" evidence="2">
    <location>
        <begin position="78"/>
        <end position="254"/>
    </location>
</feature>
<feature type="transmembrane region" description="Helical" evidence="1">
    <location>
        <begin position="38"/>
        <end position="56"/>
    </location>
</feature>
<dbReference type="PANTHER" id="PTHR30336">
    <property type="entry name" value="INNER MEMBRANE PROTEIN, PROBABLE PERMEASE"/>
    <property type="match status" value="1"/>
</dbReference>
<dbReference type="RefSeq" id="WP_283756311.1">
    <property type="nucleotide sequence ID" value="NZ_JAQOSQ010000001.1"/>
</dbReference>
<dbReference type="InterPro" id="IPR051599">
    <property type="entry name" value="Cell_Envelope_Assoc"/>
</dbReference>
<gene>
    <name evidence="3" type="ORF">PMH09_00480</name>
</gene>
<sequence length="264" mass="28804">MFLFLSKFLPLFLYPMGLSCLLMAISLVLLWKRPKRAAITISLALLVLLLGGNGWINRALIQSLELRHIPPENYPNVEAIVVLGGGIKAQIYPRPWVDVSEAGDRILHGSQLFLQGKAPLLVLSGGRIDWKNGGPPESQDMAQIAVALGVPPAAILQDPSSLNTHQNAVNVRQILNGRGLNKVLLVTSAMHMPRSLLVFQKQGIEAIPAPTDFLSPPGRNSSPAATTWESALLSLIPDSHRLRDTTNALKEYLGMFVYGLKGWI</sequence>
<dbReference type="Pfam" id="PF02698">
    <property type="entry name" value="DUF218"/>
    <property type="match status" value="1"/>
</dbReference>
<dbReference type="PROSITE" id="PS51257">
    <property type="entry name" value="PROKAR_LIPOPROTEIN"/>
    <property type="match status" value="1"/>
</dbReference>